<name>A0A8J2ZC04_9PROT</name>
<gene>
    <name evidence="1" type="ORF">GCM10010964_22830</name>
</gene>
<dbReference type="RefSeq" id="WP_188900266.1">
    <property type="nucleotide sequence ID" value="NZ_BMKS01000006.1"/>
</dbReference>
<sequence length="56" mass="5495">MPPAPVGTTIRTGRLGQSCACARAAGTAAIVPSVAPSAERLPSVMATFPSSFPAPA</sequence>
<dbReference type="AlphaFoldDB" id="A0A8J2ZC04"/>
<dbReference type="Proteomes" id="UP000597507">
    <property type="component" value="Unassembled WGS sequence"/>
</dbReference>
<keyword evidence="2" id="KW-1185">Reference proteome</keyword>
<protein>
    <submittedName>
        <fullName evidence="1">Uncharacterized protein</fullName>
    </submittedName>
</protein>
<organism evidence="1 2">
    <name type="scientific">Caldovatus sediminis</name>
    <dbReference type="NCBI Taxonomy" id="2041189"/>
    <lineage>
        <taxon>Bacteria</taxon>
        <taxon>Pseudomonadati</taxon>
        <taxon>Pseudomonadota</taxon>
        <taxon>Alphaproteobacteria</taxon>
        <taxon>Acetobacterales</taxon>
        <taxon>Roseomonadaceae</taxon>
        <taxon>Caldovatus</taxon>
    </lineage>
</organism>
<evidence type="ECO:0000313" key="1">
    <source>
        <dbReference type="EMBL" id="GGG34336.1"/>
    </source>
</evidence>
<reference evidence="1 2" key="1">
    <citation type="journal article" date="2014" name="Int. J. Syst. Evol. Microbiol.">
        <title>Complete genome sequence of Corynebacterium casei LMG S-19264T (=DSM 44701T), isolated from a smear-ripened cheese.</title>
        <authorList>
            <consortium name="US DOE Joint Genome Institute (JGI-PGF)"/>
            <person name="Walter F."/>
            <person name="Albersmeier A."/>
            <person name="Kalinowski J."/>
            <person name="Ruckert C."/>
        </authorList>
    </citation>
    <scope>NUCLEOTIDE SEQUENCE [LARGE SCALE GENOMIC DNA]</scope>
    <source>
        <strain evidence="1 2">CGMCC 1.16330</strain>
    </source>
</reference>
<dbReference type="EMBL" id="BMKS01000006">
    <property type="protein sequence ID" value="GGG34336.1"/>
    <property type="molecule type" value="Genomic_DNA"/>
</dbReference>
<accession>A0A8J2ZC04</accession>
<comment type="caution">
    <text evidence="1">The sequence shown here is derived from an EMBL/GenBank/DDBJ whole genome shotgun (WGS) entry which is preliminary data.</text>
</comment>
<proteinExistence type="predicted"/>
<evidence type="ECO:0000313" key="2">
    <source>
        <dbReference type="Proteomes" id="UP000597507"/>
    </source>
</evidence>